<feature type="region of interest" description="Disordered" evidence="1">
    <location>
        <begin position="1"/>
        <end position="27"/>
    </location>
</feature>
<proteinExistence type="predicted"/>
<evidence type="ECO:0000313" key="2">
    <source>
        <dbReference type="EMBL" id="GER54463.1"/>
    </source>
</evidence>
<protein>
    <submittedName>
        <fullName evidence="2">Multivesicular body subunit 12A</fullName>
    </submittedName>
</protein>
<evidence type="ECO:0000256" key="1">
    <source>
        <dbReference type="SAM" id="MobiDB-lite"/>
    </source>
</evidence>
<gene>
    <name evidence="2" type="ORF">STAS_32058</name>
</gene>
<organism evidence="2 3">
    <name type="scientific">Striga asiatica</name>
    <name type="common">Asiatic witchweed</name>
    <name type="synonym">Buchnera asiatica</name>
    <dbReference type="NCBI Taxonomy" id="4170"/>
    <lineage>
        <taxon>Eukaryota</taxon>
        <taxon>Viridiplantae</taxon>
        <taxon>Streptophyta</taxon>
        <taxon>Embryophyta</taxon>
        <taxon>Tracheophyta</taxon>
        <taxon>Spermatophyta</taxon>
        <taxon>Magnoliopsida</taxon>
        <taxon>eudicotyledons</taxon>
        <taxon>Gunneridae</taxon>
        <taxon>Pentapetalae</taxon>
        <taxon>asterids</taxon>
        <taxon>lamiids</taxon>
        <taxon>Lamiales</taxon>
        <taxon>Orobanchaceae</taxon>
        <taxon>Buchnereae</taxon>
        <taxon>Striga</taxon>
    </lineage>
</organism>
<name>A0A5A7R9R6_STRAF</name>
<evidence type="ECO:0000313" key="3">
    <source>
        <dbReference type="Proteomes" id="UP000325081"/>
    </source>
</evidence>
<comment type="caution">
    <text evidence="2">The sequence shown here is derived from an EMBL/GenBank/DDBJ whole genome shotgun (WGS) entry which is preliminary data.</text>
</comment>
<keyword evidence="3" id="KW-1185">Reference proteome</keyword>
<reference evidence="3" key="1">
    <citation type="journal article" date="2019" name="Curr. Biol.">
        <title>Genome Sequence of Striga asiatica Provides Insight into the Evolution of Plant Parasitism.</title>
        <authorList>
            <person name="Yoshida S."/>
            <person name="Kim S."/>
            <person name="Wafula E.K."/>
            <person name="Tanskanen J."/>
            <person name="Kim Y.M."/>
            <person name="Honaas L."/>
            <person name="Yang Z."/>
            <person name="Spallek T."/>
            <person name="Conn C.E."/>
            <person name="Ichihashi Y."/>
            <person name="Cheong K."/>
            <person name="Cui S."/>
            <person name="Der J.P."/>
            <person name="Gundlach H."/>
            <person name="Jiao Y."/>
            <person name="Hori C."/>
            <person name="Ishida J.K."/>
            <person name="Kasahara H."/>
            <person name="Kiba T."/>
            <person name="Kim M.S."/>
            <person name="Koo N."/>
            <person name="Laohavisit A."/>
            <person name="Lee Y.H."/>
            <person name="Lumba S."/>
            <person name="McCourt P."/>
            <person name="Mortimer J.C."/>
            <person name="Mutuku J.M."/>
            <person name="Nomura T."/>
            <person name="Sasaki-Sekimoto Y."/>
            <person name="Seto Y."/>
            <person name="Wang Y."/>
            <person name="Wakatake T."/>
            <person name="Sakakibara H."/>
            <person name="Demura T."/>
            <person name="Yamaguchi S."/>
            <person name="Yoneyama K."/>
            <person name="Manabe R.I."/>
            <person name="Nelson D.C."/>
            <person name="Schulman A.H."/>
            <person name="Timko M.P."/>
            <person name="dePamphilis C.W."/>
            <person name="Choi D."/>
            <person name="Shirasu K."/>
        </authorList>
    </citation>
    <scope>NUCLEOTIDE SEQUENCE [LARGE SCALE GENOMIC DNA]</scope>
    <source>
        <strain evidence="3">cv. UVA1</strain>
    </source>
</reference>
<dbReference type="AlphaFoldDB" id="A0A5A7R9R6"/>
<accession>A0A5A7R9R6</accession>
<dbReference type="Proteomes" id="UP000325081">
    <property type="component" value="Unassembled WGS sequence"/>
</dbReference>
<sequence length="203" mass="21487">MEENNQLLVIPEESSQQTQPEIQGSNFSQPLSQEISTAHPAAIKQPTPPNEPCDLSLIMEVEEYVVQKIESQPPCMDLQMTVHQPLQPKTWKRSSEAAVYASLNRPAGQDVPLLAGDASGEPSKGEKENVVLVIGGRREGLRAGDNSPTEANGMNSSAIDGGNDVGPAMAGGGCGLRDWAVAVGGAGAVRRCEVPVGGDEQWF</sequence>
<dbReference type="EMBL" id="BKCP01011181">
    <property type="protein sequence ID" value="GER54463.1"/>
    <property type="molecule type" value="Genomic_DNA"/>
</dbReference>